<accession>A0A4Y2FT74</accession>
<dbReference type="Proteomes" id="UP000499080">
    <property type="component" value="Unassembled WGS sequence"/>
</dbReference>
<sequence>MGSPLRGEGQRLTTSKNEIYHNNGPHDMPPRAIISKKRANRLTVPNLLNEQQSGRFPSNFGQHPSMGSLYVRVKFSSVVSEIRFSKERANLGGIASYLRMSYLLPHPLPPALFFSSKRNDENHELAIARMEEGDESIVCGGCSELHSRNWKECRERSPRGEDEGVMCCPVIGWVDKSEQA</sequence>
<gene>
    <name evidence="2" type="ORF">AVEN_15561_1</name>
</gene>
<comment type="caution">
    <text evidence="2">The sequence shown here is derived from an EMBL/GenBank/DDBJ whole genome shotgun (WGS) entry which is preliminary data.</text>
</comment>
<keyword evidence="3" id="KW-1185">Reference proteome</keyword>
<proteinExistence type="predicted"/>
<feature type="region of interest" description="Disordered" evidence="1">
    <location>
        <begin position="1"/>
        <end position="29"/>
    </location>
</feature>
<evidence type="ECO:0000313" key="3">
    <source>
        <dbReference type="Proteomes" id="UP000499080"/>
    </source>
</evidence>
<organism evidence="2 3">
    <name type="scientific">Araneus ventricosus</name>
    <name type="common">Orbweaver spider</name>
    <name type="synonym">Epeira ventricosa</name>
    <dbReference type="NCBI Taxonomy" id="182803"/>
    <lineage>
        <taxon>Eukaryota</taxon>
        <taxon>Metazoa</taxon>
        <taxon>Ecdysozoa</taxon>
        <taxon>Arthropoda</taxon>
        <taxon>Chelicerata</taxon>
        <taxon>Arachnida</taxon>
        <taxon>Araneae</taxon>
        <taxon>Araneomorphae</taxon>
        <taxon>Entelegynae</taxon>
        <taxon>Araneoidea</taxon>
        <taxon>Araneidae</taxon>
        <taxon>Araneus</taxon>
    </lineage>
</organism>
<protein>
    <submittedName>
        <fullName evidence="2">Uncharacterized protein</fullName>
    </submittedName>
</protein>
<evidence type="ECO:0000313" key="2">
    <source>
        <dbReference type="EMBL" id="GBM44227.1"/>
    </source>
</evidence>
<dbReference type="AlphaFoldDB" id="A0A4Y2FT74"/>
<reference evidence="2 3" key="1">
    <citation type="journal article" date="2019" name="Sci. Rep.">
        <title>Orb-weaving spider Araneus ventricosus genome elucidates the spidroin gene catalogue.</title>
        <authorList>
            <person name="Kono N."/>
            <person name="Nakamura H."/>
            <person name="Ohtoshi R."/>
            <person name="Moran D.A.P."/>
            <person name="Shinohara A."/>
            <person name="Yoshida Y."/>
            <person name="Fujiwara M."/>
            <person name="Mori M."/>
            <person name="Tomita M."/>
            <person name="Arakawa K."/>
        </authorList>
    </citation>
    <scope>NUCLEOTIDE SEQUENCE [LARGE SCALE GENOMIC DNA]</scope>
</reference>
<name>A0A4Y2FT74_ARAVE</name>
<dbReference type="EMBL" id="BGPR01001058">
    <property type="protein sequence ID" value="GBM44227.1"/>
    <property type="molecule type" value="Genomic_DNA"/>
</dbReference>
<evidence type="ECO:0000256" key="1">
    <source>
        <dbReference type="SAM" id="MobiDB-lite"/>
    </source>
</evidence>